<evidence type="ECO:0000256" key="1">
    <source>
        <dbReference type="SAM" id="MobiDB-lite"/>
    </source>
</evidence>
<gene>
    <name evidence="3 4" type="primary">LOC105041621</name>
</gene>
<dbReference type="InterPro" id="IPR039928">
    <property type="entry name" value="LNK"/>
</dbReference>
<dbReference type="AlphaFoldDB" id="A0A6I9QXE3"/>
<evidence type="ECO:0000313" key="4">
    <source>
        <dbReference type="RefSeq" id="XP_010916884.1"/>
    </source>
</evidence>
<organism evidence="2 3">
    <name type="scientific">Elaeis guineensis var. tenera</name>
    <name type="common">Oil palm</name>
    <dbReference type="NCBI Taxonomy" id="51953"/>
    <lineage>
        <taxon>Eukaryota</taxon>
        <taxon>Viridiplantae</taxon>
        <taxon>Streptophyta</taxon>
        <taxon>Embryophyta</taxon>
        <taxon>Tracheophyta</taxon>
        <taxon>Spermatophyta</taxon>
        <taxon>Magnoliopsida</taxon>
        <taxon>Liliopsida</taxon>
        <taxon>Arecaceae</taxon>
        <taxon>Arecoideae</taxon>
        <taxon>Cocoseae</taxon>
        <taxon>Elaeidinae</taxon>
        <taxon>Elaeis</taxon>
    </lineage>
</organism>
<evidence type="ECO:0000313" key="2">
    <source>
        <dbReference type="Proteomes" id="UP000504607"/>
    </source>
</evidence>
<keyword evidence="2" id="KW-1185">Reference proteome</keyword>
<proteinExistence type="predicted"/>
<feature type="region of interest" description="Disordered" evidence="1">
    <location>
        <begin position="460"/>
        <end position="481"/>
    </location>
</feature>
<protein>
    <submittedName>
        <fullName evidence="3 4">Protein LNK1 isoform X1</fullName>
    </submittedName>
</protein>
<dbReference type="Proteomes" id="UP000504607">
    <property type="component" value="Chromosome 3"/>
</dbReference>
<name>A0A6I9QXE3_ELAGV</name>
<dbReference type="RefSeq" id="XP_010916884.1">
    <property type="nucleotide sequence ID" value="XM_010918582.3"/>
</dbReference>
<sequence length="647" mass="71773">MSDWSSRKLVDNLWDEFAQSDVFIMPHRDGEKVNESVAVGNAYRHLGNNVGESTDSTGVAKTVLWGKEKPYLVPPMNHGSCDPEYIHNAITLLSQDAEVSDSCIKGCNVNTDSSIFCTGNSILGTRGSADGSNDCHFPLDNVSPAVKNTCLLENGHKDRENDLAYYDWPDIGNFEDVDKMFRNCDFTFGQGCTDDANELSWFPSSSHSIYGSEITFDSGLQSSCSDLNVLNNSLEHQSANTNFLPKTDSPSAVINKSSTVAYQFDGDCLDASAENEDEFASKELYDKRAEMKSSALNQTCSGSEDLDMITDIGSQYLSEEKIIQQFADRKLPSSAISAAEACPSEHMLEPKHILGSASSSYMDTSNPHSNLEYNFSTHQVPSTLRTLSNAFENDIDLSSSNRVLDHVTTDSYQYMKRLPKESSLPPTMKSEEKMEKHKQQLHDSVTVDHRHWQTSCTSKTMAMKNHHKSQHKTGCSSEQEERNIGLSAIDKDSSIMQDNSFMTTVSSDDVSLEATSFQQLQDVIDQLDVRTKLCIRDSLYRLARSAGQRHIFSNTSNCSRENIDSRGTQSTETSKRRCAKLANAETETNPIDRSMAHLLFHKPSDPPTGPADDALSFESHIINEQSRVPVGNQPVLPDLFVSQKRVG</sequence>
<dbReference type="RefSeq" id="XP_010916883.1">
    <property type="nucleotide sequence ID" value="XM_010918581.3"/>
</dbReference>
<accession>A0A6I9QXE3</accession>
<dbReference type="KEGG" id="egu:105041621"/>
<dbReference type="GO" id="GO:0007623">
    <property type="term" value="P:circadian rhythm"/>
    <property type="evidence" value="ECO:0007669"/>
    <property type="project" value="InterPro"/>
</dbReference>
<dbReference type="GeneID" id="105041621"/>
<dbReference type="GO" id="GO:0006355">
    <property type="term" value="P:regulation of DNA-templated transcription"/>
    <property type="evidence" value="ECO:0007669"/>
    <property type="project" value="InterPro"/>
</dbReference>
<dbReference type="OrthoDB" id="618331at2759"/>
<evidence type="ECO:0000313" key="3">
    <source>
        <dbReference type="RefSeq" id="XP_010916883.1"/>
    </source>
</evidence>
<dbReference type="PANTHER" id="PTHR33334">
    <property type="entry name" value="PROTEIN LNK1"/>
    <property type="match status" value="1"/>
</dbReference>
<reference evidence="3 4" key="1">
    <citation type="submission" date="2025-04" db="UniProtKB">
        <authorList>
            <consortium name="RefSeq"/>
        </authorList>
    </citation>
    <scope>IDENTIFICATION</scope>
</reference>
<dbReference type="PANTHER" id="PTHR33334:SF8">
    <property type="entry name" value="PROTEIN LNK1"/>
    <property type="match status" value="1"/>
</dbReference>